<sequence length="171" mass="18578">MDSGGQSRWAWSLQPPGDEDGIIEEVSDKWYRSVLFRFYLVGGASAFAYVGLFVLLRFVMPSQVANVLALLISAIANTAVNRRFTFGIRGADEIVRHYLQGLAVFALGLALTGGALWLLHIWTADPSRVQEVSVLVAANLVATVVRFLGLRRVFAPKASVEPRPGHVVGPG</sequence>
<feature type="transmembrane region" description="Helical" evidence="6">
    <location>
        <begin position="38"/>
        <end position="58"/>
    </location>
</feature>
<keyword evidence="3 6" id="KW-0812">Transmembrane</keyword>
<keyword evidence="5 6" id="KW-0472">Membrane</keyword>
<feature type="transmembrane region" description="Helical" evidence="6">
    <location>
        <begin position="101"/>
        <end position="120"/>
    </location>
</feature>
<organism evidence="8 9">
    <name type="scientific">Gordonia rubripertincta</name>
    <name type="common">Rhodococcus corallinus</name>
    <dbReference type="NCBI Taxonomy" id="36822"/>
    <lineage>
        <taxon>Bacteria</taxon>
        <taxon>Bacillati</taxon>
        <taxon>Actinomycetota</taxon>
        <taxon>Actinomycetes</taxon>
        <taxon>Mycobacteriales</taxon>
        <taxon>Gordoniaceae</taxon>
        <taxon>Gordonia</taxon>
    </lineage>
</organism>
<dbReference type="RefSeq" id="WP_301573746.1">
    <property type="nucleotide sequence ID" value="NZ_JAPWIE010000008.1"/>
</dbReference>
<evidence type="ECO:0000256" key="4">
    <source>
        <dbReference type="ARBA" id="ARBA00022989"/>
    </source>
</evidence>
<evidence type="ECO:0000256" key="2">
    <source>
        <dbReference type="ARBA" id="ARBA00009399"/>
    </source>
</evidence>
<dbReference type="Pfam" id="PF04138">
    <property type="entry name" value="GtrA_DPMS_TM"/>
    <property type="match status" value="1"/>
</dbReference>
<protein>
    <submittedName>
        <fullName evidence="8">GtrA family protein</fullName>
    </submittedName>
</protein>
<evidence type="ECO:0000256" key="1">
    <source>
        <dbReference type="ARBA" id="ARBA00004141"/>
    </source>
</evidence>
<evidence type="ECO:0000259" key="7">
    <source>
        <dbReference type="Pfam" id="PF04138"/>
    </source>
</evidence>
<comment type="caution">
    <text evidence="8">The sequence shown here is derived from an EMBL/GenBank/DDBJ whole genome shotgun (WGS) entry which is preliminary data.</text>
</comment>
<evidence type="ECO:0000256" key="5">
    <source>
        <dbReference type="ARBA" id="ARBA00023136"/>
    </source>
</evidence>
<accession>A0ABT4N1G8</accession>
<dbReference type="Proteomes" id="UP001067235">
    <property type="component" value="Unassembled WGS sequence"/>
</dbReference>
<comment type="subcellular location">
    <subcellularLocation>
        <location evidence="1">Membrane</location>
        <topology evidence="1">Multi-pass membrane protein</topology>
    </subcellularLocation>
</comment>
<gene>
    <name evidence="8" type="ORF">O4213_24175</name>
</gene>
<evidence type="ECO:0000256" key="6">
    <source>
        <dbReference type="SAM" id="Phobius"/>
    </source>
</evidence>
<reference evidence="8" key="1">
    <citation type="submission" date="2022-12" db="EMBL/GenBank/DDBJ databases">
        <authorList>
            <person name="Krivoruchko A.V."/>
            <person name="Elkin A."/>
        </authorList>
    </citation>
    <scope>NUCLEOTIDE SEQUENCE</scope>
    <source>
        <strain evidence="8">IEGM 1388</strain>
    </source>
</reference>
<keyword evidence="4 6" id="KW-1133">Transmembrane helix</keyword>
<evidence type="ECO:0000256" key="3">
    <source>
        <dbReference type="ARBA" id="ARBA00022692"/>
    </source>
</evidence>
<dbReference type="PANTHER" id="PTHR38459:SF6">
    <property type="entry name" value="ARABINOGALACTAN BIOSYNTHESIS RECRUITING PROTEIN RV3789"/>
    <property type="match status" value="1"/>
</dbReference>
<feature type="transmembrane region" description="Helical" evidence="6">
    <location>
        <begin position="64"/>
        <end position="80"/>
    </location>
</feature>
<feature type="domain" description="GtrA/DPMS transmembrane" evidence="7">
    <location>
        <begin position="37"/>
        <end position="153"/>
    </location>
</feature>
<dbReference type="EMBL" id="JAPWIE010000008">
    <property type="protein sequence ID" value="MCZ4553107.1"/>
    <property type="molecule type" value="Genomic_DNA"/>
</dbReference>
<dbReference type="InterPro" id="IPR007267">
    <property type="entry name" value="GtrA_DPMS_TM"/>
</dbReference>
<dbReference type="InterPro" id="IPR051401">
    <property type="entry name" value="GtrA_CellWall_Glycosyl"/>
</dbReference>
<feature type="transmembrane region" description="Helical" evidence="6">
    <location>
        <begin position="132"/>
        <end position="149"/>
    </location>
</feature>
<dbReference type="PANTHER" id="PTHR38459">
    <property type="entry name" value="PROPHAGE BACTOPRENOL-LINKED GLUCOSE TRANSLOCASE HOMOLOG"/>
    <property type="match status" value="1"/>
</dbReference>
<evidence type="ECO:0000313" key="8">
    <source>
        <dbReference type="EMBL" id="MCZ4553107.1"/>
    </source>
</evidence>
<name>A0ABT4N1G8_GORRU</name>
<keyword evidence="9" id="KW-1185">Reference proteome</keyword>
<comment type="similarity">
    <text evidence="2">Belongs to the GtrA family.</text>
</comment>
<evidence type="ECO:0000313" key="9">
    <source>
        <dbReference type="Proteomes" id="UP001067235"/>
    </source>
</evidence>
<proteinExistence type="inferred from homology"/>